<organism evidence="1 2">
    <name type="scientific">Caulobacter vibrioides</name>
    <name type="common">Caulobacter crescentus</name>
    <dbReference type="NCBI Taxonomy" id="155892"/>
    <lineage>
        <taxon>Bacteria</taxon>
        <taxon>Pseudomonadati</taxon>
        <taxon>Pseudomonadota</taxon>
        <taxon>Alphaproteobacteria</taxon>
        <taxon>Caulobacterales</taxon>
        <taxon>Caulobacteraceae</taxon>
        <taxon>Caulobacter</taxon>
    </lineage>
</organism>
<evidence type="ECO:0000313" key="1">
    <source>
        <dbReference type="EMBL" id="ATC34144.1"/>
    </source>
</evidence>
<proteinExistence type="predicted"/>
<reference evidence="2" key="1">
    <citation type="submission" date="2017-09" db="EMBL/GenBank/DDBJ databases">
        <title>Genome evolution observed in wild isolates of Caulobacter crescentus.</title>
        <authorList>
            <person name="Ely B."/>
            <person name="Wilson K."/>
            <person name="Scott D."/>
        </authorList>
    </citation>
    <scope>NUCLEOTIDE SEQUENCE [LARGE SCALE GENOMIC DNA]</scope>
    <source>
        <strain evidence="2">CB13b1a</strain>
    </source>
</reference>
<gene>
    <name evidence="1" type="ORF">CA606_18405</name>
</gene>
<dbReference type="Proteomes" id="UP000217311">
    <property type="component" value="Chromosome"/>
</dbReference>
<dbReference type="AlphaFoldDB" id="A0A290N348"/>
<dbReference type="EMBL" id="CP023315">
    <property type="protein sequence ID" value="ATC34144.1"/>
    <property type="molecule type" value="Genomic_DNA"/>
</dbReference>
<evidence type="ECO:0000313" key="2">
    <source>
        <dbReference type="Proteomes" id="UP000217311"/>
    </source>
</evidence>
<accession>A0A290N348</accession>
<name>A0A290N348_CAUVI</name>
<sequence>MAVKANLEASISPANDPVDFTSAYMVLVDRLLSDVADSDASECARIVRAITRRSIKETPKGRATLRRAPHLATAEAVSRRVLKARCEACPRICQSPLR</sequence>
<protein>
    <submittedName>
        <fullName evidence="1">Uncharacterized protein</fullName>
    </submittedName>
</protein>